<evidence type="ECO:0000313" key="3">
    <source>
        <dbReference type="Proteomes" id="UP001379533"/>
    </source>
</evidence>
<name>A0ABZ2KBI2_9BACT</name>
<dbReference type="Proteomes" id="UP001379533">
    <property type="component" value="Chromosome"/>
</dbReference>
<dbReference type="PROSITE" id="PS51257">
    <property type="entry name" value="PROKAR_LIPOPROTEIN"/>
    <property type="match status" value="1"/>
</dbReference>
<accession>A0ABZ2KBI2</accession>
<feature type="signal peptide" evidence="1">
    <location>
        <begin position="1"/>
        <end position="22"/>
    </location>
</feature>
<evidence type="ECO:0000256" key="1">
    <source>
        <dbReference type="SAM" id="SignalP"/>
    </source>
</evidence>
<keyword evidence="3" id="KW-1185">Reference proteome</keyword>
<organism evidence="2 3">
    <name type="scientific">Pendulispora brunnea</name>
    <dbReference type="NCBI Taxonomy" id="2905690"/>
    <lineage>
        <taxon>Bacteria</taxon>
        <taxon>Pseudomonadati</taxon>
        <taxon>Myxococcota</taxon>
        <taxon>Myxococcia</taxon>
        <taxon>Myxococcales</taxon>
        <taxon>Sorangiineae</taxon>
        <taxon>Pendulisporaceae</taxon>
        <taxon>Pendulispora</taxon>
    </lineage>
</organism>
<proteinExistence type="predicted"/>
<dbReference type="RefSeq" id="WP_394845051.1">
    <property type="nucleotide sequence ID" value="NZ_CP089982.1"/>
</dbReference>
<sequence length="343" mass="36407">MSFRRALSIVVALGSAACSAILGDVPEGRAFGDDASVGNPASQPAVEICHIENGVVLDMAVDGTSIFWLQGPSSGDQGFAVKACPKNGGDARLIATVPVRPEVLTLSEKYAFWSINQDAQHSGGVWRADKQGGPSPTSPFTKREYAGPIAVANGILITGTHRGSIFYDSPEDGESADNYSSGNVVSMGTSNSDLYWTLEEERAIFTIPTARGTWIAGRFADGFPSPPSFLSFDNGVVYWAVVTNTRATISSKCASGCAAKEIVTLPAGFVSLAVRNGKVHWAANEQGVAVLRQCTDLAARCDPNQQPSWSRAGDTISRIALDDADVYFASKRGNDTYIFKQSH</sequence>
<feature type="chain" id="PRO_5046291501" evidence="1">
    <location>
        <begin position="23"/>
        <end position="343"/>
    </location>
</feature>
<reference evidence="2 3" key="1">
    <citation type="submission" date="2021-12" db="EMBL/GenBank/DDBJ databases">
        <title>Discovery of the Pendulisporaceae a myxobacterial family with distinct sporulation behavior and unique specialized metabolism.</title>
        <authorList>
            <person name="Garcia R."/>
            <person name="Popoff A."/>
            <person name="Bader C.D."/>
            <person name="Loehr J."/>
            <person name="Walesch S."/>
            <person name="Walt C."/>
            <person name="Boldt J."/>
            <person name="Bunk B."/>
            <person name="Haeckl F.J.F.P.J."/>
            <person name="Gunesch A.P."/>
            <person name="Birkelbach J."/>
            <person name="Nuebel U."/>
            <person name="Pietschmann T."/>
            <person name="Bach T."/>
            <person name="Mueller R."/>
        </authorList>
    </citation>
    <scope>NUCLEOTIDE SEQUENCE [LARGE SCALE GENOMIC DNA]</scope>
    <source>
        <strain evidence="2 3">MSr12523</strain>
    </source>
</reference>
<dbReference type="EMBL" id="CP089982">
    <property type="protein sequence ID" value="WXA94445.1"/>
    <property type="molecule type" value="Genomic_DNA"/>
</dbReference>
<keyword evidence="1" id="KW-0732">Signal</keyword>
<evidence type="ECO:0000313" key="2">
    <source>
        <dbReference type="EMBL" id="WXA94445.1"/>
    </source>
</evidence>
<protein>
    <submittedName>
        <fullName evidence="2">Uncharacterized protein</fullName>
    </submittedName>
</protein>
<gene>
    <name evidence="2" type="ORF">LZC95_49365</name>
</gene>
<dbReference type="SUPFAM" id="SSF63825">
    <property type="entry name" value="YWTD domain"/>
    <property type="match status" value="1"/>
</dbReference>